<dbReference type="NCBIfam" id="TIGR03375">
    <property type="entry name" value="type_I_sec_LssB"/>
    <property type="match status" value="1"/>
</dbReference>
<protein>
    <submittedName>
        <fullName evidence="14">Toxin RTX-I translocation ATP-binding protein</fullName>
    </submittedName>
</protein>
<evidence type="ECO:0000259" key="11">
    <source>
        <dbReference type="PROSITE" id="PS50893"/>
    </source>
</evidence>
<feature type="domain" description="Peptidase C39" evidence="13">
    <location>
        <begin position="14"/>
        <end position="138"/>
    </location>
</feature>
<feature type="transmembrane region" description="Helical" evidence="10">
    <location>
        <begin position="396"/>
        <end position="417"/>
    </location>
</feature>
<feature type="transmembrane region" description="Helical" evidence="10">
    <location>
        <begin position="423"/>
        <end position="448"/>
    </location>
</feature>
<dbReference type="SUPFAM" id="SSF52540">
    <property type="entry name" value="P-loop containing nucleoside triphosphate hydrolases"/>
    <property type="match status" value="1"/>
</dbReference>
<dbReference type="AlphaFoldDB" id="A0A1J5RKH7"/>
<dbReference type="InterPro" id="IPR003593">
    <property type="entry name" value="AAA+_ATPase"/>
</dbReference>
<evidence type="ECO:0000256" key="6">
    <source>
        <dbReference type="ARBA" id="ARBA00022801"/>
    </source>
</evidence>
<dbReference type="PANTHER" id="PTHR43394:SF1">
    <property type="entry name" value="ATP-BINDING CASSETTE SUB-FAMILY B MEMBER 10, MITOCHONDRIAL"/>
    <property type="match status" value="1"/>
</dbReference>
<feature type="transmembrane region" description="Helical" evidence="10">
    <location>
        <begin position="310"/>
        <end position="327"/>
    </location>
</feature>
<evidence type="ECO:0000256" key="7">
    <source>
        <dbReference type="ARBA" id="ARBA00022840"/>
    </source>
</evidence>
<dbReference type="CDD" id="cd03245">
    <property type="entry name" value="ABCC_bacteriocin_exporters"/>
    <property type="match status" value="1"/>
</dbReference>
<dbReference type="PROSITE" id="PS50893">
    <property type="entry name" value="ABC_TRANSPORTER_2"/>
    <property type="match status" value="1"/>
</dbReference>
<dbReference type="InterPro" id="IPR011527">
    <property type="entry name" value="ABC1_TM_dom"/>
</dbReference>
<keyword evidence="2" id="KW-0813">Transport</keyword>
<keyword evidence="7 14" id="KW-0067">ATP-binding</keyword>
<evidence type="ECO:0000256" key="2">
    <source>
        <dbReference type="ARBA" id="ARBA00022448"/>
    </source>
</evidence>
<dbReference type="GO" id="GO:0015421">
    <property type="term" value="F:ABC-type oligopeptide transporter activity"/>
    <property type="evidence" value="ECO:0007669"/>
    <property type="project" value="TreeGrafter"/>
</dbReference>
<keyword evidence="3" id="KW-1003">Cell membrane</keyword>
<keyword evidence="5" id="KW-0547">Nucleotide-binding</keyword>
<evidence type="ECO:0000256" key="3">
    <source>
        <dbReference type="ARBA" id="ARBA00022475"/>
    </source>
</evidence>
<evidence type="ECO:0000256" key="1">
    <source>
        <dbReference type="ARBA" id="ARBA00004651"/>
    </source>
</evidence>
<evidence type="ECO:0000256" key="9">
    <source>
        <dbReference type="ARBA" id="ARBA00023136"/>
    </source>
</evidence>
<organism evidence="14">
    <name type="scientific">mine drainage metagenome</name>
    <dbReference type="NCBI Taxonomy" id="410659"/>
    <lineage>
        <taxon>unclassified sequences</taxon>
        <taxon>metagenomes</taxon>
        <taxon>ecological metagenomes</taxon>
    </lineage>
</organism>
<dbReference type="GO" id="GO:0016887">
    <property type="term" value="F:ATP hydrolysis activity"/>
    <property type="evidence" value="ECO:0007669"/>
    <property type="project" value="InterPro"/>
</dbReference>
<dbReference type="CDD" id="cd02421">
    <property type="entry name" value="Peptidase_C39_likeD"/>
    <property type="match status" value="1"/>
</dbReference>
<dbReference type="Gene3D" id="1.20.1560.10">
    <property type="entry name" value="ABC transporter type 1, transmembrane domain"/>
    <property type="match status" value="1"/>
</dbReference>
<dbReference type="InterPro" id="IPR017750">
    <property type="entry name" value="ATPase_T1SS"/>
</dbReference>
<accession>A0A1J5RKH7</accession>
<dbReference type="Gene3D" id="3.90.70.10">
    <property type="entry name" value="Cysteine proteinases"/>
    <property type="match status" value="1"/>
</dbReference>
<dbReference type="CDD" id="cd18587">
    <property type="entry name" value="ABC_6TM_LapB_like"/>
    <property type="match status" value="1"/>
</dbReference>
<dbReference type="FunFam" id="3.40.50.300:FF:000299">
    <property type="entry name" value="ABC transporter ATP-binding protein/permease"/>
    <property type="match status" value="1"/>
</dbReference>
<keyword evidence="6" id="KW-0378">Hydrolase</keyword>
<dbReference type="PROSITE" id="PS50990">
    <property type="entry name" value="PEPTIDASE_C39"/>
    <property type="match status" value="1"/>
</dbReference>
<evidence type="ECO:0000256" key="10">
    <source>
        <dbReference type="SAM" id="Phobius"/>
    </source>
</evidence>
<reference evidence="14" key="1">
    <citation type="submission" date="2016-10" db="EMBL/GenBank/DDBJ databases">
        <title>Sequence of Gallionella enrichment culture.</title>
        <authorList>
            <person name="Poehlein A."/>
            <person name="Muehling M."/>
            <person name="Daniel R."/>
        </authorList>
    </citation>
    <scope>NUCLEOTIDE SEQUENCE</scope>
</reference>
<evidence type="ECO:0000259" key="13">
    <source>
        <dbReference type="PROSITE" id="PS50990"/>
    </source>
</evidence>
<dbReference type="GO" id="GO:0006508">
    <property type="term" value="P:proteolysis"/>
    <property type="evidence" value="ECO:0007669"/>
    <property type="project" value="InterPro"/>
</dbReference>
<dbReference type="GO" id="GO:0005524">
    <property type="term" value="F:ATP binding"/>
    <property type="evidence" value="ECO:0007669"/>
    <property type="project" value="UniProtKB-KW"/>
</dbReference>
<evidence type="ECO:0000256" key="8">
    <source>
        <dbReference type="ARBA" id="ARBA00022989"/>
    </source>
</evidence>
<keyword evidence="8 10" id="KW-1133">Transmembrane helix</keyword>
<keyword evidence="4 10" id="KW-0812">Transmembrane</keyword>
<evidence type="ECO:0000313" key="14">
    <source>
        <dbReference type="EMBL" id="OIQ92479.1"/>
    </source>
</evidence>
<dbReference type="PANTHER" id="PTHR43394">
    <property type="entry name" value="ATP-DEPENDENT PERMEASE MDL1, MITOCHONDRIAL"/>
    <property type="match status" value="1"/>
</dbReference>
<evidence type="ECO:0000256" key="4">
    <source>
        <dbReference type="ARBA" id="ARBA00022692"/>
    </source>
</evidence>
<feature type="transmembrane region" description="Helical" evidence="10">
    <location>
        <begin position="174"/>
        <end position="196"/>
    </location>
</feature>
<dbReference type="InterPro" id="IPR039421">
    <property type="entry name" value="Type_1_exporter"/>
</dbReference>
<dbReference type="InterPro" id="IPR005074">
    <property type="entry name" value="Peptidase_C39"/>
</dbReference>
<dbReference type="InterPro" id="IPR027417">
    <property type="entry name" value="P-loop_NTPase"/>
</dbReference>
<evidence type="ECO:0000256" key="5">
    <source>
        <dbReference type="ARBA" id="ARBA00022741"/>
    </source>
</evidence>
<dbReference type="GO" id="GO:0005886">
    <property type="term" value="C:plasma membrane"/>
    <property type="evidence" value="ECO:0007669"/>
    <property type="project" value="UniProtKB-SubCell"/>
</dbReference>
<gene>
    <name evidence="14" type="primary">apxIB_6</name>
    <name evidence="14" type="ORF">GALL_255520</name>
</gene>
<dbReference type="GO" id="GO:0008233">
    <property type="term" value="F:peptidase activity"/>
    <property type="evidence" value="ECO:0007669"/>
    <property type="project" value="InterPro"/>
</dbReference>
<dbReference type="Pfam" id="PF03412">
    <property type="entry name" value="Peptidase_C39"/>
    <property type="match status" value="1"/>
</dbReference>
<feature type="domain" description="ABC transporter" evidence="11">
    <location>
        <begin position="486"/>
        <end position="721"/>
    </location>
</feature>
<feature type="transmembrane region" description="Helical" evidence="10">
    <location>
        <begin position="208"/>
        <end position="225"/>
    </location>
</feature>
<dbReference type="Gene3D" id="3.40.50.300">
    <property type="entry name" value="P-loop containing nucleotide triphosphate hydrolases"/>
    <property type="match status" value="1"/>
</dbReference>
<dbReference type="SMART" id="SM00382">
    <property type="entry name" value="AAA"/>
    <property type="match status" value="1"/>
</dbReference>
<name>A0A1J5RKH7_9ZZZZ</name>
<dbReference type="SUPFAM" id="SSF90123">
    <property type="entry name" value="ABC transporter transmembrane region"/>
    <property type="match status" value="1"/>
</dbReference>
<comment type="caution">
    <text evidence="14">The sequence shown here is derived from an EMBL/GenBank/DDBJ whole genome shotgun (WGS) entry which is preliminary data.</text>
</comment>
<feature type="transmembrane region" description="Helical" evidence="10">
    <location>
        <begin position="280"/>
        <end position="304"/>
    </location>
</feature>
<dbReference type="InterPro" id="IPR036640">
    <property type="entry name" value="ABC1_TM_sf"/>
</dbReference>
<dbReference type="EMBL" id="MLJW01000230">
    <property type="protein sequence ID" value="OIQ92479.1"/>
    <property type="molecule type" value="Genomic_DNA"/>
</dbReference>
<dbReference type="InterPro" id="IPR003439">
    <property type="entry name" value="ABC_transporter-like_ATP-bd"/>
</dbReference>
<keyword evidence="9 10" id="KW-0472">Membrane</keyword>
<feature type="domain" description="ABC transmembrane type-1" evidence="12">
    <location>
        <begin position="174"/>
        <end position="452"/>
    </location>
</feature>
<dbReference type="Pfam" id="PF00005">
    <property type="entry name" value="ABC_tran"/>
    <property type="match status" value="1"/>
</dbReference>
<dbReference type="Pfam" id="PF00664">
    <property type="entry name" value="ABC_membrane"/>
    <property type="match status" value="1"/>
</dbReference>
<dbReference type="PROSITE" id="PS50929">
    <property type="entry name" value="ABC_TM1F"/>
    <property type="match status" value="1"/>
</dbReference>
<proteinExistence type="predicted"/>
<comment type="subcellular location">
    <subcellularLocation>
        <location evidence="1">Cell membrane</location>
        <topology evidence="1">Multi-pass membrane protein</topology>
    </subcellularLocation>
</comment>
<sequence>MTPDSAAAELSLPRETMLPDDALTSCLVILTRLFHHPFSAQALTAGLPLENSRLTPELFPRAAARAGLSSRVVKRSLRQISPLTLPALLLLSDGRACVVTGRSDESNWTVIQPESGAGEVSIATEALEKEYAGYAIFSRPAFKFDARAHDEAIPRVHHWFWGVMQRAWPLYSEVFIASFLINVFALVTPLFAMNVYDRVVPNQAFETLWVLSIGVILIALFDFVMKSLRGYFLDVAGKQVDTVLSATIFEKVLGLKAVARPPSVGGLANTLHEFDSFRDFITSATTTTLIDLPFVLLFLIIVFWLGGWMVLVPLFAIPLIIFTSLALQRPLEKHLGQSMRVGSQKQALLIEALGGIETIKAMGAESPIQRKWEQMLGESGRVGITSKLLSSTIMNLTALIQQLAYVCAIIFGVHLIADRLLTVGGLIASTILIGRILAPFAQIAGLITRYYQTLQALRGVDNIMNLAVERPAQQNFVQRSFFKGDIDFRNLSFAYPGQDVPALNNVSFKITQGERVGIIGRIGSGKTTIEKLLLGLYEPSEGSIWIDGIDLKQLDPADLRRNIGYVPQDVTLFFGTVKDNIVLGAPYVDDAAMLKAAEISGVSEFVHRHPKGFDMSIGERGEGISGGQRQSISIARALLLDPPILMMDEPSNSLDNRSEEAFKARLSSHLQGRTLIIVTHRASLLTLVDRLIVMDNGRVIADGPKEQVLAALSGGRVNAAA</sequence>
<evidence type="ECO:0000259" key="12">
    <source>
        <dbReference type="PROSITE" id="PS50929"/>
    </source>
</evidence>